<dbReference type="Proteomes" id="UP001409585">
    <property type="component" value="Unassembled WGS sequence"/>
</dbReference>
<name>A0AAV3U2M3_9ALTE</name>
<feature type="domain" description="Aldehyde dehydrogenase" evidence="5">
    <location>
        <begin position="38"/>
        <end position="493"/>
    </location>
</feature>
<sequence length="497" mass="53221">MPKTPNEPSPHLPTPTHWQIDHWPRQAIIDGGLVAGSNPFSVVNPANGQPLAQVHDYTDAQFTQAIDSAHQAWQSWQHTPPRERHQLLLQWAEQLSQHHTGLSQLLCLENGKPLAQAEGEIQHCITMLRWYAEETRRLTGEVLPKHNSNLQHFTQRQPLGVVAAITPWNFPAAAVIVKAGAAIAAGCTCIVKPSEHTPLIALALASLAVDAGLPAGVLNAVPASEPKHFGQILCTSPKIAMVSFTGSTAVGRQLYQQCGPSLKRLALELGGNAPFLVFDDCDIERTVAALVSARFYNSGQICVGANRILVQASIAQRFTQALARAAQALTVAPGHAPGCDIGPLINQTAKTRLIALLQDAIAQGAQLHCGDLAQLSANDSLLMPPFVLSHMQTTMAAYQAELFGPVACLYTFNDEADAINLANDTQAGLAAYVYSGSYPRLLRVSEQLQAGSVGANSCELFSEDVPFGGIKSSGFGKEQGLHCLHEFTYLKSVALGL</sequence>
<dbReference type="GO" id="GO:0004777">
    <property type="term" value="F:succinate-semialdehyde dehydrogenase (NAD+) activity"/>
    <property type="evidence" value="ECO:0007669"/>
    <property type="project" value="TreeGrafter"/>
</dbReference>
<keyword evidence="2 4" id="KW-0560">Oxidoreductase</keyword>
<organism evidence="6 7">
    <name type="scientific">Halioxenophilus aromaticivorans</name>
    <dbReference type="NCBI Taxonomy" id="1306992"/>
    <lineage>
        <taxon>Bacteria</taxon>
        <taxon>Pseudomonadati</taxon>
        <taxon>Pseudomonadota</taxon>
        <taxon>Gammaproteobacteria</taxon>
        <taxon>Alteromonadales</taxon>
        <taxon>Alteromonadaceae</taxon>
        <taxon>Halioxenophilus</taxon>
    </lineage>
</organism>
<dbReference type="InterPro" id="IPR015590">
    <property type="entry name" value="Aldehyde_DH_dom"/>
</dbReference>
<dbReference type="Pfam" id="PF00171">
    <property type="entry name" value="Aldedh"/>
    <property type="match status" value="1"/>
</dbReference>
<dbReference type="PANTHER" id="PTHR43353">
    <property type="entry name" value="SUCCINATE-SEMIALDEHYDE DEHYDROGENASE, MITOCHONDRIAL"/>
    <property type="match status" value="1"/>
</dbReference>
<dbReference type="EMBL" id="BAABLX010000017">
    <property type="protein sequence ID" value="GAA4943624.1"/>
    <property type="molecule type" value="Genomic_DNA"/>
</dbReference>
<dbReference type="InterPro" id="IPR016160">
    <property type="entry name" value="Ald_DH_CS_CYS"/>
</dbReference>
<evidence type="ECO:0000313" key="7">
    <source>
        <dbReference type="Proteomes" id="UP001409585"/>
    </source>
</evidence>
<dbReference type="PROSITE" id="PS00687">
    <property type="entry name" value="ALDEHYDE_DEHYDR_GLU"/>
    <property type="match status" value="1"/>
</dbReference>
<proteinExistence type="inferred from homology"/>
<dbReference type="GO" id="GO:0009450">
    <property type="term" value="P:gamma-aminobutyric acid catabolic process"/>
    <property type="evidence" value="ECO:0007669"/>
    <property type="project" value="TreeGrafter"/>
</dbReference>
<evidence type="ECO:0000256" key="2">
    <source>
        <dbReference type="ARBA" id="ARBA00023002"/>
    </source>
</evidence>
<feature type="active site" evidence="3">
    <location>
        <position position="268"/>
    </location>
</feature>
<evidence type="ECO:0000259" key="5">
    <source>
        <dbReference type="Pfam" id="PF00171"/>
    </source>
</evidence>
<dbReference type="InterPro" id="IPR016161">
    <property type="entry name" value="Ald_DH/histidinol_DH"/>
</dbReference>
<accession>A0AAV3U2M3</accession>
<dbReference type="FunFam" id="3.40.605.10:FF:000007">
    <property type="entry name" value="NAD/NADP-dependent betaine aldehyde dehydrogenase"/>
    <property type="match status" value="1"/>
</dbReference>
<dbReference type="InterPro" id="IPR029510">
    <property type="entry name" value="Ald_DH_CS_GLU"/>
</dbReference>
<comment type="caution">
    <text evidence="6">The sequence shown here is derived from an EMBL/GenBank/DDBJ whole genome shotgun (WGS) entry which is preliminary data.</text>
</comment>
<dbReference type="PROSITE" id="PS00070">
    <property type="entry name" value="ALDEHYDE_DEHYDR_CYS"/>
    <property type="match status" value="1"/>
</dbReference>
<evidence type="ECO:0000313" key="6">
    <source>
        <dbReference type="EMBL" id="GAA4943624.1"/>
    </source>
</evidence>
<dbReference type="PANTHER" id="PTHR43353:SF5">
    <property type="entry name" value="SUCCINATE-SEMIALDEHYDE DEHYDROGENASE, MITOCHONDRIAL"/>
    <property type="match status" value="1"/>
</dbReference>
<evidence type="ECO:0000256" key="3">
    <source>
        <dbReference type="PROSITE-ProRule" id="PRU10007"/>
    </source>
</evidence>
<evidence type="ECO:0000256" key="4">
    <source>
        <dbReference type="RuleBase" id="RU003345"/>
    </source>
</evidence>
<dbReference type="InterPro" id="IPR050740">
    <property type="entry name" value="Aldehyde_DH_Superfamily"/>
</dbReference>
<evidence type="ECO:0000256" key="1">
    <source>
        <dbReference type="ARBA" id="ARBA00009986"/>
    </source>
</evidence>
<dbReference type="InterPro" id="IPR016162">
    <property type="entry name" value="Ald_DH_N"/>
</dbReference>
<dbReference type="Gene3D" id="3.40.605.10">
    <property type="entry name" value="Aldehyde Dehydrogenase, Chain A, domain 1"/>
    <property type="match status" value="1"/>
</dbReference>
<dbReference type="CDD" id="cd07103">
    <property type="entry name" value="ALDH_F5_SSADH_GabD"/>
    <property type="match status" value="1"/>
</dbReference>
<dbReference type="AlphaFoldDB" id="A0AAV3U2M3"/>
<dbReference type="InterPro" id="IPR016163">
    <property type="entry name" value="Ald_DH_C"/>
</dbReference>
<dbReference type="Gene3D" id="3.40.309.10">
    <property type="entry name" value="Aldehyde Dehydrogenase, Chain A, domain 2"/>
    <property type="match status" value="1"/>
</dbReference>
<comment type="similarity">
    <text evidence="1 4">Belongs to the aldehyde dehydrogenase family.</text>
</comment>
<dbReference type="SUPFAM" id="SSF53720">
    <property type="entry name" value="ALDH-like"/>
    <property type="match status" value="1"/>
</dbReference>
<dbReference type="RefSeq" id="WP_345421926.1">
    <property type="nucleotide sequence ID" value="NZ_AP031496.1"/>
</dbReference>
<reference evidence="7" key="1">
    <citation type="journal article" date="2019" name="Int. J. Syst. Evol. Microbiol.">
        <title>The Global Catalogue of Microorganisms (GCM) 10K type strain sequencing project: providing services to taxonomists for standard genome sequencing and annotation.</title>
        <authorList>
            <consortium name="The Broad Institute Genomics Platform"/>
            <consortium name="The Broad Institute Genome Sequencing Center for Infectious Disease"/>
            <person name="Wu L."/>
            <person name="Ma J."/>
        </authorList>
    </citation>
    <scope>NUCLEOTIDE SEQUENCE [LARGE SCALE GENOMIC DNA]</scope>
    <source>
        <strain evidence="7">JCM 19134</strain>
    </source>
</reference>
<keyword evidence="7" id="KW-1185">Reference proteome</keyword>
<gene>
    <name evidence="6" type="ORF">GCM10025791_23110</name>
</gene>
<protein>
    <submittedName>
        <fullName evidence="6">NAD-dependent succinate-semialdehyde dehydrogenase</fullName>
    </submittedName>
</protein>